<dbReference type="InterPro" id="IPR006058">
    <property type="entry name" value="2Fe2S_fd_BS"/>
</dbReference>
<accession>M2PB50</accession>
<dbReference type="BioCyc" id="ECAT999415-HMP:GTTI-33-MONOMER"/>
<protein>
    <recommendedName>
        <fullName evidence="3">FeoB-associated Cys-rich membrane protein</fullName>
    </recommendedName>
</protein>
<dbReference type="GO" id="GO:0051537">
    <property type="term" value="F:2 iron, 2 sulfur cluster binding"/>
    <property type="evidence" value="ECO:0007669"/>
    <property type="project" value="InterPro"/>
</dbReference>
<dbReference type="EMBL" id="AGEJ01000001">
    <property type="protein sequence ID" value="EMD17592.1"/>
    <property type="molecule type" value="Genomic_DNA"/>
</dbReference>
<comment type="caution">
    <text evidence="1">The sequence shown here is derived from an EMBL/GenBank/DDBJ whole genome shotgun (WGS) entry which is preliminary data.</text>
</comment>
<sequence length="62" mass="6912">MWTYIILTAIIIYVIRILYRSVHGKITGGCDSGSCGSCGSSSICHLDLYDEYKKNKQAHLSK</sequence>
<proteinExistence type="predicted"/>
<dbReference type="Proteomes" id="UP000011758">
    <property type="component" value="Unassembled WGS sequence"/>
</dbReference>
<name>M2PB50_9FIRM</name>
<evidence type="ECO:0000313" key="1">
    <source>
        <dbReference type="EMBL" id="EMD17592.1"/>
    </source>
</evidence>
<organism evidence="1 2">
    <name type="scientific">Eggerthia catenaformis OT 569 = DSM 20559</name>
    <dbReference type="NCBI Taxonomy" id="999415"/>
    <lineage>
        <taxon>Bacteria</taxon>
        <taxon>Bacillati</taxon>
        <taxon>Bacillota</taxon>
        <taxon>Erysipelotrichia</taxon>
        <taxon>Erysipelotrichales</taxon>
        <taxon>Coprobacillaceae</taxon>
        <taxon>Eggerthia</taxon>
    </lineage>
</organism>
<dbReference type="STRING" id="999415.HMPREF9943_00024"/>
<keyword evidence="2" id="KW-1185">Reference proteome</keyword>
<reference evidence="1 2" key="1">
    <citation type="submission" date="2013-02" db="EMBL/GenBank/DDBJ databases">
        <title>The Genome Sequence of Lactobacillus catenaformis F0143.</title>
        <authorList>
            <consortium name="The Broad Institute Genome Sequencing Platform"/>
            <person name="Earl A."/>
            <person name="Ward D."/>
            <person name="Feldgarden M."/>
            <person name="Gevers D."/>
            <person name="Izard J."/>
            <person name="Blanton J.M."/>
            <person name="Mathney J."/>
            <person name="Dewhirst F.E."/>
            <person name="Young S.K."/>
            <person name="Zeng Q."/>
            <person name="Gargeya S."/>
            <person name="Fitzgerald M."/>
            <person name="Haas B."/>
            <person name="Abouelleil A."/>
            <person name="Alvarado L."/>
            <person name="Arachchi H.M."/>
            <person name="Berlin A."/>
            <person name="Chapman S.B."/>
            <person name="Gearin G."/>
            <person name="Goldberg J."/>
            <person name="Griggs A."/>
            <person name="Gujja S."/>
            <person name="Hansen M."/>
            <person name="Heiman D."/>
            <person name="Howarth C."/>
            <person name="Larimer J."/>
            <person name="Lui A."/>
            <person name="MacDonald P.J.P."/>
            <person name="McCowen C."/>
            <person name="Montmayeur A."/>
            <person name="Murphy C."/>
            <person name="Neiman D."/>
            <person name="Pearson M."/>
            <person name="Priest M."/>
            <person name="Roberts A."/>
            <person name="Saif S."/>
            <person name="Shea T."/>
            <person name="Sisk P."/>
            <person name="Stolte C."/>
            <person name="Sykes S."/>
            <person name="Wortman J."/>
            <person name="Nusbaum C."/>
            <person name="Birren B."/>
        </authorList>
    </citation>
    <scope>NUCLEOTIDE SEQUENCE [LARGE SCALE GENOMIC DNA]</scope>
    <source>
        <strain evidence="1 2">OT 569</strain>
    </source>
</reference>
<dbReference type="PROSITE" id="PS00197">
    <property type="entry name" value="2FE2S_FER_1"/>
    <property type="match status" value="1"/>
</dbReference>
<evidence type="ECO:0008006" key="3">
    <source>
        <dbReference type="Google" id="ProtNLM"/>
    </source>
</evidence>
<dbReference type="AlphaFoldDB" id="M2PB50"/>
<evidence type="ECO:0000313" key="2">
    <source>
        <dbReference type="Proteomes" id="UP000011758"/>
    </source>
</evidence>
<dbReference type="RefSeq" id="WP_004801035.1">
    <property type="nucleotide sequence ID" value="NZ_AUGJ01000029.1"/>
</dbReference>
<gene>
    <name evidence="1" type="ORF">HMPREF9943_00024</name>
</gene>